<evidence type="ECO:0000313" key="1">
    <source>
        <dbReference type="EMBL" id="JAE14322.1"/>
    </source>
</evidence>
<accession>A0A0A9FPV2</accession>
<name>A0A0A9FPV2_ARUDO</name>
<dbReference type="AlphaFoldDB" id="A0A0A9FPV2"/>
<dbReference type="EMBL" id="GBRH01183574">
    <property type="protein sequence ID" value="JAE14322.1"/>
    <property type="molecule type" value="Transcribed_RNA"/>
</dbReference>
<proteinExistence type="predicted"/>
<organism evidence="1">
    <name type="scientific">Arundo donax</name>
    <name type="common">Giant reed</name>
    <name type="synonym">Donax arundinaceus</name>
    <dbReference type="NCBI Taxonomy" id="35708"/>
    <lineage>
        <taxon>Eukaryota</taxon>
        <taxon>Viridiplantae</taxon>
        <taxon>Streptophyta</taxon>
        <taxon>Embryophyta</taxon>
        <taxon>Tracheophyta</taxon>
        <taxon>Spermatophyta</taxon>
        <taxon>Magnoliopsida</taxon>
        <taxon>Liliopsida</taxon>
        <taxon>Poales</taxon>
        <taxon>Poaceae</taxon>
        <taxon>PACMAD clade</taxon>
        <taxon>Arundinoideae</taxon>
        <taxon>Arundineae</taxon>
        <taxon>Arundo</taxon>
    </lineage>
</organism>
<sequence>MINVLVVLSTLENQKKIINLLIFSICQHQLFSRHQFFSKKKDGQFVNCFQVDSL</sequence>
<reference evidence="1" key="1">
    <citation type="submission" date="2014-09" db="EMBL/GenBank/DDBJ databases">
        <authorList>
            <person name="Magalhaes I.L.F."/>
            <person name="Oliveira U."/>
            <person name="Santos F.R."/>
            <person name="Vidigal T.H.D.A."/>
            <person name="Brescovit A.D."/>
            <person name="Santos A.J."/>
        </authorList>
    </citation>
    <scope>NUCLEOTIDE SEQUENCE</scope>
    <source>
        <tissue evidence="1">Shoot tissue taken approximately 20 cm above the soil surface</tissue>
    </source>
</reference>
<protein>
    <submittedName>
        <fullName evidence="1">Uncharacterized protein</fullName>
    </submittedName>
</protein>
<reference evidence="1" key="2">
    <citation type="journal article" date="2015" name="Data Brief">
        <title>Shoot transcriptome of the giant reed, Arundo donax.</title>
        <authorList>
            <person name="Barrero R.A."/>
            <person name="Guerrero F.D."/>
            <person name="Moolhuijzen P."/>
            <person name="Goolsby J.A."/>
            <person name="Tidwell J."/>
            <person name="Bellgard S.E."/>
            <person name="Bellgard M.I."/>
        </authorList>
    </citation>
    <scope>NUCLEOTIDE SEQUENCE</scope>
    <source>
        <tissue evidence="1">Shoot tissue taken approximately 20 cm above the soil surface</tissue>
    </source>
</reference>